<dbReference type="STRING" id="1547922.ISF6_1995"/>
<accession>A0A0K8P1X2</accession>
<evidence type="ECO:0000313" key="1">
    <source>
        <dbReference type="EMBL" id="GAP36155.1"/>
    </source>
</evidence>
<organism evidence="1 2">
    <name type="scientific">Piscinibacter sakaiensis</name>
    <name type="common">Ideonella sakaiensis</name>
    <dbReference type="NCBI Taxonomy" id="1547922"/>
    <lineage>
        <taxon>Bacteria</taxon>
        <taxon>Pseudomonadati</taxon>
        <taxon>Pseudomonadota</taxon>
        <taxon>Betaproteobacteria</taxon>
        <taxon>Burkholderiales</taxon>
        <taxon>Sphaerotilaceae</taxon>
        <taxon>Piscinibacter</taxon>
    </lineage>
</organism>
<proteinExistence type="predicted"/>
<comment type="caution">
    <text evidence="1">The sequence shown here is derived from an EMBL/GenBank/DDBJ whole genome shotgun (WGS) entry which is preliminary data.</text>
</comment>
<protein>
    <submittedName>
        <fullName evidence="1">Uncharacterized protein</fullName>
    </submittedName>
</protein>
<gene>
    <name evidence="1" type="ORF">ISF6_1995</name>
</gene>
<dbReference type="EMBL" id="BBYR01000032">
    <property type="protein sequence ID" value="GAP36155.1"/>
    <property type="molecule type" value="Genomic_DNA"/>
</dbReference>
<sequence>MRDIGPTHAGSKDWQPSALSLRTGLVCSRRRGGGAGRRRLYRAMNWAHSPAS</sequence>
<reference evidence="1 2" key="2">
    <citation type="journal article" date="2016" name="Science">
        <title>A bacterium that degrades and assimilates poly(ethylene terephthalate).</title>
        <authorList>
            <person name="Yoshida S."/>
            <person name="Hiraga K."/>
            <person name="Takehana T."/>
            <person name="Taniguchi I."/>
            <person name="Yamaji H."/>
            <person name="Maeda Y."/>
            <person name="Toyohara K."/>
            <person name="Miyamoto K."/>
            <person name="Kimura Y."/>
            <person name="Oda K."/>
        </authorList>
    </citation>
    <scope>NUCLEOTIDE SEQUENCE [LARGE SCALE GENOMIC DNA]</scope>
    <source>
        <strain evidence="2">NBRC 110686 / TISTR 2288 / 201-F6</strain>
    </source>
</reference>
<dbReference type="AlphaFoldDB" id="A0A0K8P1X2"/>
<name>A0A0K8P1X2_PISS1</name>
<reference evidence="2" key="1">
    <citation type="submission" date="2015-07" db="EMBL/GenBank/DDBJ databases">
        <title>Discovery of a poly(ethylene terephthalate assimilation.</title>
        <authorList>
            <person name="Yoshida S."/>
            <person name="Hiraga K."/>
            <person name="Takehana T."/>
            <person name="Taniguchi I."/>
            <person name="Yamaji H."/>
            <person name="Maeda Y."/>
            <person name="Toyohara K."/>
            <person name="Miyamoto K."/>
            <person name="Kimura Y."/>
            <person name="Oda K."/>
        </authorList>
    </citation>
    <scope>NUCLEOTIDE SEQUENCE [LARGE SCALE GENOMIC DNA]</scope>
    <source>
        <strain evidence="2">NBRC 110686 / TISTR 2288 / 201-F6</strain>
    </source>
</reference>
<keyword evidence="2" id="KW-1185">Reference proteome</keyword>
<evidence type="ECO:0000313" key="2">
    <source>
        <dbReference type="Proteomes" id="UP000037660"/>
    </source>
</evidence>
<dbReference type="Proteomes" id="UP000037660">
    <property type="component" value="Unassembled WGS sequence"/>
</dbReference>